<accession>A0A9R1MAC3</accession>
<dbReference type="AlphaFoldDB" id="A0A9R1MAC3"/>
<organism evidence="1">
    <name type="scientific">Triticum aestivum</name>
    <name type="common">Wheat</name>
    <dbReference type="NCBI Taxonomy" id="4565"/>
    <lineage>
        <taxon>Eukaryota</taxon>
        <taxon>Viridiplantae</taxon>
        <taxon>Streptophyta</taxon>
        <taxon>Embryophyta</taxon>
        <taxon>Tracheophyta</taxon>
        <taxon>Spermatophyta</taxon>
        <taxon>Magnoliopsida</taxon>
        <taxon>Liliopsida</taxon>
        <taxon>Poales</taxon>
        <taxon>Poaceae</taxon>
        <taxon>BOP clade</taxon>
        <taxon>Pooideae</taxon>
        <taxon>Triticodae</taxon>
        <taxon>Triticeae</taxon>
        <taxon>Triticinae</taxon>
        <taxon>Triticum</taxon>
    </lineage>
</organism>
<gene>
    <name evidence="1" type="ORF">CFC21_104673</name>
</gene>
<reference evidence="1" key="2">
    <citation type="submission" date="2020-03" db="EMBL/GenBank/DDBJ databases">
        <title>The second near-complete assembly of the hexaploid bread wheat (Triticum aestivum) genome.</title>
        <authorList>
            <person name="Zimin A.V."/>
            <person name="Puiu D."/>
            <person name="Shumante A."/>
            <person name="Alonge M."/>
            <person name="Salzberg S.L."/>
        </authorList>
    </citation>
    <scope>NUCLEOTIDE SEQUENCE</scope>
    <source>
        <tissue evidence="1">Leaf</tissue>
    </source>
</reference>
<protein>
    <submittedName>
        <fullName evidence="1">Uncharacterized protein</fullName>
    </submittedName>
</protein>
<name>A0A9R1MAC3_WHEAT</name>
<feature type="non-terminal residue" evidence="1">
    <location>
        <position position="1"/>
    </location>
</feature>
<evidence type="ECO:0000313" key="1">
    <source>
        <dbReference type="EMBL" id="KAF7103710.1"/>
    </source>
</evidence>
<dbReference type="Proteomes" id="UP000815260">
    <property type="component" value="Chromosome 7B"/>
</dbReference>
<sequence length="32" mass="3847">YLPIFMQKPAEWLKVKDNFLSFENCKNLRGIC</sequence>
<proteinExistence type="predicted"/>
<reference evidence="1" key="1">
    <citation type="journal article" date="2017" name="Gigascience">
        <title>The first near-complete assembly of the hexaploid bread wheat genome, Triticum aestivum.</title>
        <authorList>
            <person name="Zimin A.V."/>
            <person name="Puiu D."/>
            <person name="Hall R."/>
            <person name="Kingan S."/>
            <person name="Clavijo B.J."/>
            <person name="Salzberg S.L."/>
        </authorList>
    </citation>
    <scope>NUCLEOTIDE SEQUENCE</scope>
    <source>
        <tissue evidence="1">Leaf</tissue>
    </source>
</reference>
<comment type="caution">
    <text evidence="1">The sequence shown here is derived from an EMBL/GenBank/DDBJ whole genome shotgun (WGS) entry which is preliminary data.</text>
</comment>
<dbReference type="EMBL" id="CM022230">
    <property type="protein sequence ID" value="KAF7103710.1"/>
    <property type="molecule type" value="Genomic_DNA"/>
</dbReference>